<dbReference type="PROSITE" id="PS50016">
    <property type="entry name" value="ZF_PHD_2"/>
    <property type="match status" value="1"/>
</dbReference>
<dbReference type="PROSITE" id="PS01359">
    <property type="entry name" value="ZF_PHD_1"/>
    <property type="match status" value="1"/>
</dbReference>
<dbReference type="SUPFAM" id="SSF57903">
    <property type="entry name" value="FYVE/PHD zinc finger"/>
    <property type="match status" value="1"/>
</dbReference>
<dbReference type="EMBL" id="ML993582">
    <property type="protein sequence ID" value="KAF2171710.1"/>
    <property type="molecule type" value="Genomic_DNA"/>
</dbReference>
<dbReference type="GeneID" id="54557556"/>
<evidence type="ECO:0000256" key="2">
    <source>
        <dbReference type="ARBA" id="ARBA00022723"/>
    </source>
</evidence>
<dbReference type="InterPro" id="IPR019786">
    <property type="entry name" value="Zinc_finger_PHD-type_CS"/>
</dbReference>
<keyword evidence="10" id="KW-1185">Reference proteome</keyword>
<feature type="compositionally biased region" description="Basic residues" evidence="7">
    <location>
        <begin position="150"/>
        <end position="159"/>
    </location>
</feature>
<dbReference type="RefSeq" id="XP_033672599.1">
    <property type="nucleotide sequence ID" value="XM_033804284.1"/>
</dbReference>
<name>A0A6A6CZS8_ZASCE</name>
<evidence type="ECO:0000256" key="7">
    <source>
        <dbReference type="SAM" id="MobiDB-lite"/>
    </source>
</evidence>
<evidence type="ECO:0000256" key="4">
    <source>
        <dbReference type="ARBA" id="ARBA00022833"/>
    </source>
</evidence>
<feature type="region of interest" description="Disordered" evidence="7">
    <location>
        <begin position="139"/>
        <end position="159"/>
    </location>
</feature>
<dbReference type="GO" id="GO:0008270">
    <property type="term" value="F:zinc ion binding"/>
    <property type="evidence" value="ECO:0007669"/>
    <property type="project" value="UniProtKB-KW"/>
</dbReference>
<dbReference type="InterPro" id="IPR019787">
    <property type="entry name" value="Znf_PHD-finger"/>
</dbReference>
<keyword evidence="2" id="KW-0479">Metal-binding</keyword>
<evidence type="ECO:0000256" key="5">
    <source>
        <dbReference type="ARBA" id="ARBA00023242"/>
    </source>
</evidence>
<reference evidence="9" key="1">
    <citation type="journal article" date="2020" name="Stud. Mycol.">
        <title>101 Dothideomycetes genomes: a test case for predicting lifestyles and emergence of pathogens.</title>
        <authorList>
            <person name="Haridas S."/>
            <person name="Albert R."/>
            <person name="Binder M."/>
            <person name="Bloem J."/>
            <person name="Labutti K."/>
            <person name="Salamov A."/>
            <person name="Andreopoulos B."/>
            <person name="Baker S."/>
            <person name="Barry K."/>
            <person name="Bills G."/>
            <person name="Bluhm B."/>
            <person name="Cannon C."/>
            <person name="Castanera R."/>
            <person name="Culley D."/>
            <person name="Daum C."/>
            <person name="Ezra D."/>
            <person name="Gonzalez J."/>
            <person name="Henrissat B."/>
            <person name="Kuo A."/>
            <person name="Liang C."/>
            <person name="Lipzen A."/>
            <person name="Lutzoni F."/>
            <person name="Magnuson J."/>
            <person name="Mondo S."/>
            <person name="Nolan M."/>
            <person name="Ohm R."/>
            <person name="Pangilinan J."/>
            <person name="Park H.-J."/>
            <person name="Ramirez L."/>
            <person name="Alfaro M."/>
            <person name="Sun H."/>
            <person name="Tritt A."/>
            <person name="Yoshinaga Y."/>
            <person name="Zwiers L.-H."/>
            <person name="Turgeon B."/>
            <person name="Goodwin S."/>
            <person name="Spatafora J."/>
            <person name="Crous P."/>
            <person name="Grigoriev I."/>
        </authorList>
    </citation>
    <scope>NUCLEOTIDE SEQUENCE</scope>
    <source>
        <strain evidence="9">ATCC 36951</strain>
    </source>
</reference>
<dbReference type="PANTHER" id="PTHR46174">
    <property type="entry name" value="CXXC-TYPE ZINC FINGER PROTEIN 1"/>
    <property type="match status" value="1"/>
</dbReference>
<dbReference type="PANTHER" id="PTHR46174:SF1">
    <property type="entry name" value="CXXC-TYPE ZINC FINGER PROTEIN 1"/>
    <property type="match status" value="1"/>
</dbReference>
<keyword evidence="4" id="KW-0862">Zinc</keyword>
<evidence type="ECO:0000256" key="1">
    <source>
        <dbReference type="ARBA" id="ARBA00004123"/>
    </source>
</evidence>
<dbReference type="GO" id="GO:0048188">
    <property type="term" value="C:Set1C/COMPASS complex"/>
    <property type="evidence" value="ECO:0007669"/>
    <property type="project" value="InterPro"/>
</dbReference>
<gene>
    <name evidence="9" type="ORF">M409DRAFT_17947</name>
</gene>
<protein>
    <recommendedName>
        <fullName evidence="8">PHD-type domain-containing protein</fullName>
    </recommendedName>
</protein>
<evidence type="ECO:0000313" key="9">
    <source>
        <dbReference type="EMBL" id="KAF2171710.1"/>
    </source>
</evidence>
<dbReference type="OrthoDB" id="3656564at2759"/>
<dbReference type="AlphaFoldDB" id="A0A6A6CZS8"/>
<proteinExistence type="predicted"/>
<keyword evidence="5" id="KW-0539">Nucleus</keyword>
<dbReference type="Proteomes" id="UP000799537">
    <property type="component" value="Unassembled WGS sequence"/>
</dbReference>
<sequence length="292" mass="32542">MDRPEELGAMSTLIKSSQGPFDEDGDASNDLQDLDKNQQCFCICRGLDEGTMIGCDGGCDDWFHLRCVGIKKKEQDLIEKYVCPPCTELGNGETIWKSGVTRGTSSQIALSPLAANEAATKQYEETAKINRLLEKDANRRQAANGVSQQRKTKGARKTVHATRVGLLAGSRVGFKRKAPLKPVTNNRRPQMRRLSYDTAQLPSTPKSSATLPSRTKTFFQKQYHVDEDTSFFVDQNDQMADDKMSVGMTSEDLQKEEDAKALELELLERTYAYGLVRAAMMQSLFGNHTERA</sequence>
<accession>A0A6A6CZS8</accession>
<evidence type="ECO:0000259" key="8">
    <source>
        <dbReference type="PROSITE" id="PS50016"/>
    </source>
</evidence>
<dbReference type="GO" id="GO:0045893">
    <property type="term" value="P:positive regulation of DNA-templated transcription"/>
    <property type="evidence" value="ECO:0007669"/>
    <property type="project" value="TreeGrafter"/>
</dbReference>
<dbReference type="InterPro" id="IPR037869">
    <property type="entry name" value="Spp1/CFP1"/>
</dbReference>
<dbReference type="InterPro" id="IPR001965">
    <property type="entry name" value="Znf_PHD"/>
</dbReference>
<keyword evidence="3 6" id="KW-0863">Zinc-finger</keyword>
<organism evidence="9 10">
    <name type="scientific">Zasmidium cellare ATCC 36951</name>
    <dbReference type="NCBI Taxonomy" id="1080233"/>
    <lineage>
        <taxon>Eukaryota</taxon>
        <taxon>Fungi</taxon>
        <taxon>Dikarya</taxon>
        <taxon>Ascomycota</taxon>
        <taxon>Pezizomycotina</taxon>
        <taxon>Dothideomycetes</taxon>
        <taxon>Dothideomycetidae</taxon>
        <taxon>Mycosphaerellales</taxon>
        <taxon>Mycosphaerellaceae</taxon>
        <taxon>Zasmidium</taxon>
    </lineage>
</organism>
<dbReference type="Gene3D" id="2.60.120.650">
    <property type="entry name" value="Cupin"/>
    <property type="match status" value="1"/>
</dbReference>
<feature type="domain" description="PHD-type" evidence="8">
    <location>
        <begin position="39"/>
        <end position="89"/>
    </location>
</feature>
<dbReference type="SMART" id="SM00249">
    <property type="entry name" value="PHD"/>
    <property type="match status" value="1"/>
</dbReference>
<evidence type="ECO:0000313" key="10">
    <source>
        <dbReference type="Proteomes" id="UP000799537"/>
    </source>
</evidence>
<dbReference type="Pfam" id="PF00628">
    <property type="entry name" value="PHD"/>
    <property type="match status" value="1"/>
</dbReference>
<evidence type="ECO:0000256" key="6">
    <source>
        <dbReference type="PROSITE-ProRule" id="PRU00146"/>
    </source>
</evidence>
<dbReference type="InterPro" id="IPR011011">
    <property type="entry name" value="Znf_FYVE_PHD"/>
</dbReference>
<evidence type="ECO:0000256" key="3">
    <source>
        <dbReference type="ARBA" id="ARBA00022771"/>
    </source>
</evidence>
<comment type="subcellular location">
    <subcellularLocation>
        <location evidence="1">Nucleus</location>
    </subcellularLocation>
</comment>